<proteinExistence type="predicted"/>
<keyword evidence="4" id="KW-1185">Reference proteome</keyword>
<organism evidence="3 4">
    <name type="scientific">Cajanus cajan</name>
    <name type="common">Pigeon pea</name>
    <name type="synonym">Cajanus indicus</name>
    <dbReference type="NCBI Taxonomy" id="3821"/>
    <lineage>
        <taxon>Eukaryota</taxon>
        <taxon>Viridiplantae</taxon>
        <taxon>Streptophyta</taxon>
        <taxon>Embryophyta</taxon>
        <taxon>Tracheophyta</taxon>
        <taxon>Spermatophyta</taxon>
        <taxon>Magnoliopsida</taxon>
        <taxon>eudicotyledons</taxon>
        <taxon>Gunneridae</taxon>
        <taxon>Pentapetalae</taxon>
        <taxon>rosids</taxon>
        <taxon>fabids</taxon>
        <taxon>Fabales</taxon>
        <taxon>Fabaceae</taxon>
        <taxon>Papilionoideae</taxon>
        <taxon>50 kb inversion clade</taxon>
        <taxon>NPAAA clade</taxon>
        <taxon>indigoferoid/millettioid clade</taxon>
        <taxon>Phaseoleae</taxon>
        <taxon>Cajanus</taxon>
    </lineage>
</organism>
<dbReference type="Gene3D" id="3.40.50.1820">
    <property type="entry name" value="alpha/beta hydrolase"/>
    <property type="match status" value="1"/>
</dbReference>
<dbReference type="PANTHER" id="PTHR17630">
    <property type="entry name" value="DIENELACTONE HYDROLASE"/>
    <property type="match status" value="1"/>
</dbReference>
<protein>
    <submittedName>
        <fullName evidence="3">Endo-1,3,1,4-beta-D-glucanase</fullName>
        <ecNumber evidence="3">3.1.1.-</ecNumber>
    </submittedName>
</protein>
<feature type="domain" description="Dienelactone hydrolase" evidence="2">
    <location>
        <begin position="92"/>
        <end position="230"/>
    </location>
</feature>
<dbReference type="AlphaFoldDB" id="A0A151STQ6"/>
<keyword evidence="1" id="KW-1133">Transmembrane helix</keyword>
<evidence type="ECO:0000259" key="2">
    <source>
        <dbReference type="Pfam" id="PF01738"/>
    </source>
</evidence>
<dbReference type="Proteomes" id="UP000075243">
    <property type="component" value="Chromosome 11"/>
</dbReference>
<dbReference type="SUPFAM" id="SSF53474">
    <property type="entry name" value="alpha/beta-Hydrolases"/>
    <property type="match status" value="1"/>
</dbReference>
<keyword evidence="1" id="KW-0812">Transmembrane</keyword>
<gene>
    <name evidence="3" type="ORF">KK1_004468</name>
</gene>
<sequence length="245" mass="26366">MSGPECCSNPPVLNPNGGAGHVEKLAALNSYLTGSPDSNVALLLISDIFGTFCVVLFWVTMFFSSASCCETLKSASSLYPSLSMMLNVVYLDKGFEDAKSIIDALKSKGVSVIGAAGFCWGAKVVVELAKSRLIQAAVQLHPSFVSVDDIKGVDIPIAILGAEIDKMSPPELLQQFEQVLTAKPGVQVDSLVKIFPKVSHGWSVRYDKKDAEAVKAAEEAHQVLLNWYENTFEIHGLPPTSTNFN</sequence>
<dbReference type="EC" id="3.1.1.-" evidence="3"/>
<evidence type="ECO:0000256" key="1">
    <source>
        <dbReference type="SAM" id="Phobius"/>
    </source>
</evidence>
<dbReference type="EMBL" id="CM003613">
    <property type="protein sequence ID" value="KYP58175.1"/>
    <property type="molecule type" value="Genomic_DNA"/>
</dbReference>
<evidence type="ECO:0000313" key="3">
    <source>
        <dbReference type="EMBL" id="KYP58175.1"/>
    </source>
</evidence>
<accession>A0A151STQ6</accession>
<dbReference type="GO" id="GO:0016787">
    <property type="term" value="F:hydrolase activity"/>
    <property type="evidence" value="ECO:0007669"/>
    <property type="project" value="UniProtKB-KW"/>
</dbReference>
<dbReference type="STRING" id="3821.A0A151STQ6"/>
<dbReference type="InterPro" id="IPR029058">
    <property type="entry name" value="AB_hydrolase_fold"/>
</dbReference>
<keyword evidence="3" id="KW-0378">Hydrolase</keyword>
<dbReference type="PANTHER" id="PTHR17630:SF97">
    <property type="entry name" value="ENDO-1,31,4-BETA-D-GLUCANASE-LIKE"/>
    <property type="match status" value="1"/>
</dbReference>
<reference evidence="3 4" key="1">
    <citation type="journal article" date="2012" name="Nat. Biotechnol.">
        <title>Draft genome sequence of pigeonpea (Cajanus cajan), an orphan legume crop of resource-poor farmers.</title>
        <authorList>
            <person name="Varshney R.K."/>
            <person name="Chen W."/>
            <person name="Li Y."/>
            <person name="Bharti A.K."/>
            <person name="Saxena R.K."/>
            <person name="Schlueter J.A."/>
            <person name="Donoghue M.T."/>
            <person name="Azam S."/>
            <person name="Fan G."/>
            <person name="Whaley A.M."/>
            <person name="Farmer A.D."/>
            <person name="Sheridan J."/>
            <person name="Iwata A."/>
            <person name="Tuteja R."/>
            <person name="Penmetsa R.V."/>
            <person name="Wu W."/>
            <person name="Upadhyaya H.D."/>
            <person name="Yang S.P."/>
            <person name="Shah T."/>
            <person name="Saxena K.B."/>
            <person name="Michael T."/>
            <person name="McCombie W.R."/>
            <person name="Yang B."/>
            <person name="Zhang G."/>
            <person name="Yang H."/>
            <person name="Wang J."/>
            <person name="Spillane C."/>
            <person name="Cook D.R."/>
            <person name="May G.D."/>
            <person name="Xu X."/>
            <person name="Jackson S.A."/>
        </authorList>
    </citation>
    <scope>NUCLEOTIDE SEQUENCE [LARGE SCALE GENOMIC DNA]</scope>
    <source>
        <strain evidence="4">cv. Asha</strain>
    </source>
</reference>
<name>A0A151STQ6_CAJCA</name>
<dbReference type="Gramene" id="C.cajan_04362.t">
    <property type="protein sequence ID" value="C.cajan_04362.t"/>
    <property type="gene ID" value="C.cajan_04362"/>
</dbReference>
<keyword evidence="1" id="KW-0472">Membrane</keyword>
<dbReference type="InterPro" id="IPR002925">
    <property type="entry name" value="Dienelactn_hydro"/>
</dbReference>
<evidence type="ECO:0000313" key="4">
    <source>
        <dbReference type="Proteomes" id="UP000075243"/>
    </source>
</evidence>
<dbReference type="Pfam" id="PF01738">
    <property type="entry name" value="DLH"/>
    <property type="match status" value="1"/>
</dbReference>
<dbReference type="OMA" id="WYENTFE"/>
<feature type="transmembrane region" description="Helical" evidence="1">
    <location>
        <begin position="40"/>
        <end position="63"/>
    </location>
</feature>